<accession>A0A9D4R7P8</accession>
<dbReference type="AlphaFoldDB" id="A0A9D4R7P8"/>
<feature type="compositionally biased region" description="Polar residues" evidence="1">
    <location>
        <begin position="1"/>
        <end position="15"/>
    </location>
</feature>
<evidence type="ECO:0000256" key="1">
    <source>
        <dbReference type="SAM" id="MobiDB-lite"/>
    </source>
</evidence>
<sequence length="96" mass="11037">MPSTSGTTLMSSRPNMLTVPEPPVAEGPEPHPGTTSRECISDTRKTVTMKRFRCYYCDSEFDVHKDAVHHLIEHHESLTIKYRELELNEKTCRQGY</sequence>
<dbReference type="Proteomes" id="UP000828390">
    <property type="component" value="Unassembled WGS sequence"/>
</dbReference>
<evidence type="ECO:0000313" key="3">
    <source>
        <dbReference type="Proteomes" id="UP000828390"/>
    </source>
</evidence>
<reference evidence="2" key="2">
    <citation type="submission" date="2020-11" db="EMBL/GenBank/DDBJ databases">
        <authorList>
            <person name="McCartney M.A."/>
            <person name="Auch B."/>
            <person name="Kono T."/>
            <person name="Mallez S."/>
            <person name="Becker A."/>
            <person name="Gohl D.M."/>
            <person name="Silverstein K.A.T."/>
            <person name="Koren S."/>
            <person name="Bechman K.B."/>
            <person name="Herman A."/>
            <person name="Abrahante J.E."/>
            <person name="Garbe J."/>
        </authorList>
    </citation>
    <scope>NUCLEOTIDE SEQUENCE</scope>
    <source>
        <strain evidence="2">Duluth1</strain>
        <tissue evidence="2">Whole animal</tissue>
    </source>
</reference>
<comment type="caution">
    <text evidence="2">The sequence shown here is derived from an EMBL/GenBank/DDBJ whole genome shotgun (WGS) entry which is preliminary data.</text>
</comment>
<reference evidence="2" key="1">
    <citation type="journal article" date="2019" name="bioRxiv">
        <title>The Genome of the Zebra Mussel, Dreissena polymorpha: A Resource for Invasive Species Research.</title>
        <authorList>
            <person name="McCartney M.A."/>
            <person name="Auch B."/>
            <person name="Kono T."/>
            <person name="Mallez S."/>
            <person name="Zhang Y."/>
            <person name="Obille A."/>
            <person name="Becker A."/>
            <person name="Abrahante J.E."/>
            <person name="Garbe J."/>
            <person name="Badalamenti J.P."/>
            <person name="Herman A."/>
            <person name="Mangelson H."/>
            <person name="Liachko I."/>
            <person name="Sullivan S."/>
            <person name="Sone E.D."/>
            <person name="Koren S."/>
            <person name="Silverstein K.A.T."/>
            <person name="Beckman K.B."/>
            <person name="Gohl D.M."/>
        </authorList>
    </citation>
    <scope>NUCLEOTIDE SEQUENCE</scope>
    <source>
        <strain evidence="2">Duluth1</strain>
        <tissue evidence="2">Whole animal</tissue>
    </source>
</reference>
<feature type="region of interest" description="Disordered" evidence="1">
    <location>
        <begin position="1"/>
        <end position="38"/>
    </location>
</feature>
<dbReference type="EMBL" id="JAIWYP010000003">
    <property type="protein sequence ID" value="KAH3856290.1"/>
    <property type="molecule type" value="Genomic_DNA"/>
</dbReference>
<organism evidence="2 3">
    <name type="scientific">Dreissena polymorpha</name>
    <name type="common">Zebra mussel</name>
    <name type="synonym">Mytilus polymorpha</name>
    <dbReference type="NCBI Taxonomy" id="45954"/>
    <lineage>
        <taxon>Eukaryota</taxon>
        <taxon>Metazoa</taxon>
        <taxon>Spiralia</taxon>
        <taxon>Lophotrochozoa</taxon>
        <taxon>Mollusca</taxon>
        <taxon>Bivalvia</taxon>
        <taxon>Autobranchia</taxon>
        <taxon>Heteroconchia</taxon>
        <taxon>Euheterodonta</taxon>
        <taxon>Imparidentia</taxon>
        <taxon>Neoheterodontei</taxon>
        <taxon>Myida</taxon>
        <taxon>Dreissenoidea</taxon>
        <taxon>Dreissenidae</taxon>
        <taxon>Dreissena</taxon>
    </lineage>
</organism>
<proteinExistence type="predicted"/>
<protein>
    <submittedName>
        <fullName evidence="2">Uncharacterized protein</fullName>
    </submittedName>
</protein>
<gene>
    <name evidence="2" type="ORF">DPMN_098876</name>
</gene>
<evidence type="ECO:0000313" key="2">
    <source>
        <dbReference type="EMBL" id="KAH3856290.1"/>
    </source>
</evidence>
<name>A0A9D4R7P8_DREPO</name>
<keyword evidence="3" id="KW-1185">Reference proteome</keyword>